<feature type="region of interest" description="Disordered" evidence="1">
    <location>
        <begin position="1"/>
        <end position="45"/>
    </location>
</feature>
<evidence type="ECO:0000256" key="1">
    <source>
        <dbReference type="SAM" id="MobiDB-lite"/>
    </source>
</evidence>
<dbReference type="EMBL" id="JAWXXX010000001">
    <property type="protein sequence ID" value="MDX5894046.1"/>
    <property type="molecule type" value="Genomic_DNA"/>
</dbReference>
<evidence type="ECO:0000313" key="3">
    <source>
        <dbReference type="EMBL" id="MDX5894046.1"/>
    </source>
</evidence>
<name>A0A023X3L4_RUBRA</name>
<reference evidence="2 4" key="1">
    <citation type="submission" date="2014-03" db="EMBL/GenBank/DDBJ databases">
        <title>Complete genome sequence of the Radio-Resistant Rubrobacter radiotolerans RSPS-4.</title>
        <authorList>
            <person name="Egas C.C."/>
            <person name="Barroso C.C."/>
            <person name="Froufe H.J.C."/>
            <person name="Pacheco J.J."/>
            <person name="Albuquerque L.L."/>
            <person name="da Costa M.M.S."/>
        </authorList>
    </citation>
    <scope>NUCLEOTIDE SEQUENCE [LARGE SCALE GENOMIC DNA]</scope>
    <source>
        <strain evidence="2 4">RSPS-4</strain>
    </source>
</reference>
<gene>
    <name evidence="2" type="ORF">RradSPS_1356</name>
    <name evidence="3" type="ORF">SIL72_08395</name>
</gene>
<reference evidence="3" key="2">
    <citation type="submission" date="2023-11" db="EMBL/GenBank/DDBJ databases">
        <title>MicrobeMod: A computational toolkit for identifying prokaryotic methylation and restriction-modification with nanopore sequencing.</title>
        <authorList>
            <person name="Crits-Christoph A."/>
            <person name="Kang S.C."/>
            <person name="Lee H."/>
            <person name="Ostrov N."/>
        </authorList>
    </citation>
    <scope>NUCLEOTIDE SEQUENCE</scope>
    <source>
        <strain evidence="3">ATCC 51242</strain>
    </source>
</reference>
<dbReference type="AlphaFoldDB" id="A0A023X3L4"/>
<organism evidence="2 4">
    <name type="scientific">Rubrobacter radiotolerans</name>
    <name type="common">Arthrobacter radiotolerans</name>
    <dbReference type="NCBI Taxonomy" id="42256"/>
    <lineage>
        <taxon>Bacteria</taxon>
        <taxon>Bacillati</taxon>
        <taxon>Actinomycetota</taxon>
        <taxon>Rubrobacteria</taxon>
        <taxon>Rubrobacterales</taxon>
        <taxon>Rubrobacteraceae</taxon>
        <taxon>Rubrobacter</taxon>
    </lineage>
</organism>
<dbReference type="OrthoDB" id="5241863at2"/>
<keyword evidence="4" id="KW-1185">Reference proteome</keyword>
<dbReference type="STRING" id="42256.RradSPS_1356"/>
<dbReference type="Proteomes" id="UP001281130">
    <property type="component" value="Unassembled WGS sequence"/>
</dbReference>
<feature type="compositionally biased region" description="Low complexity" evidence="1">
    <location>
        <begin position="7"/>
        <end position="20"/>
    </location>
</feature>
<dbReference type="KEGG" id="rrd:RradSPS_1356"/>
<accession>A0A023X3L4</accession>
<dbReference type="Proteomes" id="UP000025229">
    <property type="component" value="Chromosome"/>
</dbReference>
<dbReference type="RefSeq" id="WP_038681581.1">
    <property type="nucleotide sequence ID" value="NZ_CP007514.1"/>
</dbReference>
<evidence type="ECO:0000313" key="2">
    <source>
        <dbReference type="EMBL" id="AHY46639.1"/>
    </source>
</evidence>
<dbReference type="EMBL" id="CP007514">
    <property type="protein sequence ID" value="AHY46639.1"/>
    <property type="molecule type" value="Genomic_DNA"/>
</dbReference>
<dbReference type="HOGENOM" id="CLU_893962_0_0_11"/>
<protein>
    <submittedName>
        <fullName evidence="2">Uncharacterized protein</fullName>
    </submittedName>
</protein>
<sequence length="311" mass="32634">MDELPETETAQQQTTTVTETTIEETVPETTAGGDPVGVGQEETRDEERFVLSEEQPVPEDFRAAYGRGAAIAVVFYGTSLDPFYPQGLSPDERVRSAVEGLSGEYPTVEFFLYDIDSPGDVGAAVEGAPLGLGEYGTLAAQLNVGYTPFVVTMAPSGEGYLILNRYQGYVPEPVISQALYDLSRVQVADNSSDVQLQLDVVRLTAEGGGVEYFTVSNASPDPIDLQGFSLRVVDPETGEVTTASPGVRVEESVEVPADGLASVGRVPDVSTDEGEPVDAAFTGGQPLDLVAGDQVALLDSGGAIVASTVVS</sequence>
<proteinExistence type="predicted"/>
<evidence type="ECO:0000313" key="4">
    <source>
        <dbReference type="Proteomes" id="UP000025229"/>
    </source>
</evidence>